<sequence>MFSLTNKTALITGGASGIGLAIAETFAQAGASVHLLELNLAAAETAAASIRVAGGQAKAHQVDVSSQADVQAVVDRLVAEGPIHILVNNAGIAHIGSAESTTEADFDRIFSVNVKGVYNCLHIVLPHMKANGGGVVLNMSSIAATLGLSDRFAYSMSKGAVLSMTLSVAKDYLAHQIRCNCISPARVHTPFVDGFLAKNYPGREEEMFANLSASQPIGRMGTPAEVAALALYLCSDEAGFITGNDYALDGGVIRLST</sequence>
<evidence type="ECO:0000259" key="3">
    <source>
        <dbReference type="SMART" id="SM00822"/>
    </source>
</evidence>
<comment type="caution">
    <text evidence="4">The sequence shown here is derived from an EMBL/GenBank/DDBJ whole genome shotgun (WGS) entry which is preliminary data.</text>
</comment>
<organism evidence="4 5">
    <name type="scientific">Fibrivirga algicola</name>
    <dbReference type="NCBI Taxonomy" id="2950420"/>
    <lineage>
        <taxon>Bacteria</taxon>
        <taxon>Pseudomonadati</taxon>
        <taxon>Bacteroidota</taxon>
        <taxon>Cytophagia</taxon>
        <taxon>Cytophagales</taxon>
        <taxon>Spirosomataceae</taxon>
        <taxon>Fibrivirga</taxon>
    </lineage>
</organism>
<dbReference type="Pfam" id="PF13561">
    <property type="entry name" value="adh_short_C2"/>
    <property type="match status" value="1"/>
</dbReference>
<dbReference type="PROSITE" id="PS00061">
    <property type="entry name" value="ADH_SHORT"/>
    <property type="match status" value="1"/>
</dbReference>
<dbReference type="NCBIfam" id="NF005559">
    <property type="entry name" value="PRK07231.1"/>
    <property type="match status" value="1"/>
</dbReference>
<keyword evidence="2 4" id="KW-0560">Oxidoreductase</keyword>
<dbReference type="InterPro" id="IPR057326">
    <property type="entry name" value="KR_dom"/>
</dbReference>
<accession>A0ABX0QQ68</accession>
<dbReference type="PANTHER" id="PTHR43477:SF1">
    <property type="entry name" value="DIHYDROANTICAPSIN 7-DEHYDROGENASE"/>
    <property type="match status" value="1"/>
</dbReference>
<dbReference type="InterPro" id="IPR051122">
    <property type="entry name" value="SDR_DHRS6-like"/>
</dbReference>
<gene>
    <name evidence="4" type="ORF">F7231_21385</name>
</gene>
<dbReference type="PRINTS" id="PR00081">
    <property type="entry name" value="GDHRDH"/>
</dbReference>
<dbReference type="EMBL" id="WAEL01000008">
    <property type="protein sequence ID" value="NID12738.1"/>
    <property type="molecule type" value="Genomic_DNA"/>
</dbReference>
<dbReference type="RefSeq" id="WP_166693464.1">
    <property type="nucleotide sequence ID" value="NZ_WAEL01000008.1"/>
</dbReference>
<reference evidence="4" key="1">
    <citation type="submission" date="2024-05" db="EMBL/GenBank/DDBJ databases">
        <authorList>
            <person name="Jung D.-H."/>
        </authorList>
    </citation>
    <scope>NUCLEOTIDE SEQUENCE</scope>
    <source>
        <strain evidence="4">JA-25</strain>
    </source>
</reference>
<comment type="similarity">
    <text evidence="1">Belongs to the short-chain dehydrogenases/reductases (SDR) family.</text>
</comment>
<dbReference type="EC" id="1.1.1.47" evidence="4"/>
<keyword evidence="5" id="KW-1185">Reference proteome</keyword>
<feature type="domain" description="Ketoreductase" evidence="3">
    <location>
        <begin position="7"/>
        <end position="172"/>
    </location>
</feature>
<dbReference type="InterPro" id="IPR020904">
    <property type="entry name" value="Sc_DH/Rdtase_CS"/>
</dbReference>
<dbReference type="Gene3D" id="3.40.50.720">
    <property type="entry name" value="NAD(P)-binding Rossmann-like Domain"/>
    <property type="match status" value="1"/>
</dbReference>
<dbReference type="InterPro" id="IPR002347">
    <property type="entry name" value="SDR_fam"/>
</dbReference>
<evidence type="ECO:0000313" key="5">
    <source>
        <dbReference type="Proteomes" id="UP000606008"/>
    </source>
</evidence>
<protein>
    <submittedName>
        <fullName evidence="4">Glucose 1-dehydrogenase</fullName>
        <ecNumber evidence="4">1.1.1.47</ecNumber>
    </submittedName>
</protein>
<evidence type="ECO:0000313" key="4">
    <source>
        <dbReference type="EMBL" id="NID12738.1"/>
    </source>
</evidence>
<evidence type="ECO:0000256" key="2">
    <source>
        <dbReference type="ARBA" id="ARBA00023002"/>
    </source>
</evidence>
<evidence type="ECO:0000256" key="1">
    <source>
        <dbReference type="ARBA" id="ARBA00006484"/>
    </source>
</evidence>
<dbReference type="SMART" id="SM00822">
    <property type="entry name" value="PKS_KR"/>
    <property type="match status" value="1"/>
</dbReference>
<name>A0ABX0QQ68_9BACT</name>
<proteinExistence type="inferred from homology"/>
<dbReference type="PRINTS" id="PR00080">
    <property type="entry name" value="SDRFAMILY"/>
</dbReference>
<dbReference type="CDD" id="cd05233">
    <property type="entry name" value="SDR_c"/>
    <property type="match status" value="1"/>
</dbReference>
<dbReference type="InterPro" id="IPR036291">
    <property type="entry name" value="NAD(P)-bd_dom_sf"/>
</dbReference>
<dbReference type="Proteomes" id="UP000606008">
    <property type="component" value="Unassembled WGS sequence"/>
</dbReference>
<dbReference type="PANTHER" id="PTHR43477">
    <property type="entry name" value="DIHYDROANTICAPSIN 7-DEHYDROGENASE"/>
    <property type="match status" value="1"/>
</dbReference>
<dbReference type="SUPFAM" id="SSF51735">
    <property type="entry name" value="NAD(P)-binding Rossmann-fold domains"/>
    <property type="match status" value="1"/>
</dbReference>
<dbReference type="GO" id="GO:0047936">
    <property type="term" value="F:glucose 1-dehydrogenase [NAD(P)+] activity"/>
    <property type="evidence" value="ECO:0007669"/>
    <property type="project" value="UniProtKB-EC"/>
</dbReference>